<protein>
    <recommendedName>
        <fullName evidence="4">C2H2-type domain-containing protein</fullName>
    </recommendedName>
</protein>
<dbReference type="Proteomes" id="UP001189429">
    <property type="component" value="Unassembled WGS sequence"/>
</dbReference>
<comment type="caution">
    <text evidence="2">The sequence shown here is derived from an EMBL/GenBank/DDBJ whole genome shotgun (WGS) entry which is preliminary data.</text>
</comment>
<feature type="compositionally biased region" description="Low complexity" evidence="1">
    <location>
        <begin position="468"/>
        <end position="481"/>
    </location>
</feature>
<feature type="compositionally biased region" description="Basic residues" evidence="1">
    <location>
        <begin position="226"/>
        <end position="236"/>
    </location>
</feature>
<feature type="compositionally biased region" description="Low complexity" evidence="1">
    <location>
        <begin position="350"/>
        <end position="372"/>
    </location>
</feature>
<evidence type="ECO:0000313" key="2">
    <source>
        <dbReference type="EMBL" id="CAK0884449.1"/>
    </source>
</evidence>
<evidence type="ECO:0000256" key="1">
    <source>
        <dbReference type="SAM" id="MobiDB-lite"/>
    </source>
</evidence>
<feature type="compositionally biased region" description="Low complexity" evidence="1">
    <location>
        <begin position="304"/>
        <end position="313"/>
    </location>
</feature>
<feature type="region of interest" description="Disordered" evidence="1">
    <location>
        <begin position="459"/>
        <end position="481"/>
    </location>
</feature>
<feature type="compositionally biased region" description="Low complexity" evidence="1">
    <location>
        <begin position="238"/>
        <end position="296"/>
    </location>
</feature>
<feature type="region of interest" description="Disordered" evidence="1">
    <location>
        <begin position="1"/>
        <end position="39"/>
    </location>
</feature>
<proteinExistence type="predicted"/>
<keyword evidence="3" id="KW-1185">Reference proteome</keyword>
<organism evidence="2 3">
    <name type="scientific">Prorocentrum cordatum</name>
    <dbReference type="NCBI Taxonomy" id="2364126"/>
    <lineage>
        <taxon>Eukaryota</taxon>
        <taxon>Sar</taxon>
        <taxon>Alveolata</taxon>
        <taxon>Dinophyceae</taxon>
        <taxon>Prorocentrales</taxon>
        <taxon>Prorocentraceae</taxon>
        <taxon>Prorocentrum</taxon>
    </lineage>
</organism>
<dbReference type="EMBL" id="CAUYUJ010018549">
    <property type="protein sequence ID" value="CAK0884449.1"/>
    <property type="molecule type" value="Genomic_DNA"/>
</dbReference>
<evidence type="ECO:0000313" key="3">
    <source>
        <dbReference type="Proteomes" id="UP001189429"/>
    </source>
</evidence>
<feature type="compositionally biased region" description="Low complexity" evidence="1">
    <location>
        <begin position="1"/>
        <end position="11"/>
    </location>
</feature>
<reference evidence="2" key="1">
    <citation type="submission" date="2023-10" db="EMBL/GenBank/DDBJ databases">
        <authorList>
            <person name="Chen Y."/>
            <person name="Shah S."/>
            <person name="Dougan E. K."/>
            <person name="Thang M."/>
            <person name="Chan C."/>
        </authorList>
    </citation>
    <scope>NUCLEOTIDE SEQUENCE [LARGE SCALE GENOMIC DNA]</scope>
</reference>
<gene>
    <name evidence="2" type="ORF">PCOR1329_LOCUS66400</name>
</gene>
<feature type="region of interest" description="Disordered" evidence="1">
    <location>
        <begin position="193"/>
        <end position="399"/>
    </location>
</feature>
<feature type="region of interest" description="Disordered" evidence="1">
    <location>
        <begin position="620"/>
        <end position="681"/>
    </location>
</feature>
<evidence type="ECO:0008006" key="4">
    <source>
        <dbReference type="Google" id="ProtNLM"/>
    </source>
</evidence>
<feature type="compositionally biased region" description="Basic and acidic residues" evidence="1">
    <location>
        <begin position="620"/>
        <end position="631"/>
    </location>
</feature>
<sequence length="681" mass="69558">MRTTTSTASSAQRDQHNGQQADQRHPAAQQKHRSDSSTISNMFHRSLLIGIGRRALVANARRALRRHARKAAARPVAAAPGHPTSPAVDSSVTGDAAAAALWPKHESEAPAAAAVPPQSAAGVAFAAAPCPGTAAPLRAGPRQTGRAAAQAALAPAAAPLPAAPPAPAALRAPAAAPTPAAAPAVAATSPAAASAAPAGGGDEPDGPGVPARAEGPAVAPSVHQPPRPRRGPKRLRQSSGAPTASPTRSSAAVLATAQAACQAEPALADPDGDGAAASGSAAGAEPAAAAAAASMAPAPPAPAEPARTASAAAGAGGGPPGGAEAQGYEPCAAPPPAPLEPRRERPAPAAPQAEASGAVPRACASTAARAATGPGGFLAAQDWPGPPSGGGGELPDEELRRALVERLGRSQAPEDRIQRTAVRCRALFSLPWVAEPQTPAPTLADPPADPLAEPLAEPLAKKRPRPRAQPGQALAEPAAAAPRPWQPLRAAPVRVRPEPPLPAPGQDFPVYTDGDTGLEHRGDRVWCSFCDVEVRGSEADHLAARRHRGSSETARSASRLLCEQGHRLWREGIAVSMMKASCALCHKEGADWWEFFSQFPLHQETRWHVRCRSWSDLRAPARAEAEPREAAPSRSGPARPAAERARPAPGERALAREAEPREARREEPGAPGTALQEREQE</sequence>
<feature type="region of interest" description="Disordered" evidence="1">
    <location>
        <begin position="68"/>
        <end position="92"/>
    </location>
</feature>
<feature type="compositionally biased region" description="Basic and acidic residues" evidence="1">
    <location>
        <begin position="653"/>
        <end position="668"/>
    </location>
</feature>
<name>A0ABN9WHR8_9DINO</name>
<accession>A0ABN9WHR8</accession>